<comment type="caution">
    <text evidence="6">The sequence shown here is derived from an EMBL/GenBank/DDBJ whole genome shotgun (WGS) entry which is preliminary data.</text>
</comment>
<dbReference type="SUPFAM" id="SSF46689">
    <property type="entry name" value="Homeodomain-like"/>
    <property type="match status" value="1"/>
</dbReference>
<dbReference type="Pfam" id="PF02909">
    <property type="entry name" value="TetR_C_1"/>
    <property type="match status" value="1"/>
</dbReference>
<dbReference type="PROSITE" id="PS50977">
    <property type="entry name" value="HTH_TETR_2"/>
    <property type="match status" value="1"/>
</dbReference>
<dbReference type="PANTHER" id="PTHR30055">
    <property type="entry name" value="HTH-TYPE TRANSCRIPTIONAL REGULATOR RUTR"/>
    <property type="match status" value="1"/>
</dbReference>
<keyword evidence="2 4" id="KW-0238">DNA-binding</keyword>
<evidence type="ECO:0000256" key="1">
    <source>
        <dbReference type="ARBA" id="ARBA00023015"/>
    </source>
</evidence>
<dbReference type="AlphaFoldDB" id="A0A2T0Q4R2"/>
<evidence type="ECO:0000256" key="3">
    <source>
        <dbReference type="ARBA" id="ARBA00023163"/>
    </source>
</evidence>
<evidence type="ECO:0000259" key="5">
    <source>
        <dbReference type="PROSITE" id="PS50977"/>
    </source>
</evidence>
<dbReference type="EMBL" id="PVZC01000004">
    <property type="protein sequence ID" value="PRX98770.1"/>
    <property type="molecule type" value="Genomic_DNA"/>
</dbReference>
<dbReference type="Gene3D" id="1.10.357.10">
    <property type="entry name" value="Tetracycline Repressor, domain 2"/>
    <property type="match status" value="1"/>
</dbReference>
<dbReference type="Pfam" id="PF00440">
    <property type="entry name" value="TetR_N"/>
    <property type="match status" value="1"/>
</dbReference>
<dbReference type="InterPro" id="IPR001647">
    <property type="entry name" value="HTH_TetR"/>
</dbReference>
<evidence type="ECO:0000313" key="6">
    <source>
        <dbReference type="EMBL" id="PRX98770.1"/>
    </source>
</evidence>
<accession>A0A2T0Q4R2</accession>
<keyword evidence="1" id="KW-0805">Transcription regulation</keyword>
<keyword evidence="7" id="KW-1185">Reference proteome</keyword>
<dbReference type="GO" id="GO:0003700">
    <property type="term" value="F:DNA-binding transcription factor activity"/>
    <property type="evidence" value="ECO:0007669"/>
    <property type="project" value="TreeGrafter"/>
</dbReference>
<dbReference type="Proteomes" id="UP000237846">
    <property type="component" value="Unassembled WGS sequence"/>
</dbReference>
<gene>
    <name evidence="6" type="ORF">CLV72_104350</name>
</gene>
<dbReference type="InterPro" id="IPR036271">
    <property type="entry name" value="Tet_transcr_reg_TetR-rel_C_sf"/>
</dbReference>
<evidence type="ECO:0000256" key="2">
    <source>
        <dbReference type="ARBA" id="ARBA00023125"/>
    </source>
</evidence>
<protein>
    <submittedName>
        <fullName evidence="6">TetR family transcriptional regulator</fullName>
    </submittedName>
</protein>
<dbReference type="InterPro" id="IPR050109">
    <property type="entry name" value="HTH-type_TetR-like_transc_reg"/>
</dbReference>
<dbReference type="PANTHER" id="PTHR30055:SF151">
    <property type="entry name" value="TRANSCRIPTIONAL REGULATORY PROTEIN"/>
    <property type="match status" value="1"/>
</dbReference>
<dbReference type="Gene3D" id="1.10.10.60">
    <property type="entry name" value="Homeodomain-like"/>
    <property type="match status" value="1"/>
</dbReference>
<dbReference type="InterPro" id="IPR004111">
    <property type="entry name" value="Repressor_TetR_C"/>
</dbReference>
<proteinExistence type="predicted"/>
<dbReference type="InterPro" id="IPR009057">
    <property type="entry name" value="Homeodomain-like_sf"/>
</dbReference>
<dbReference type="GO" id="GO:0000976">
    <property type="term" value="F:transcription cis-regulatory region binding"/>
    <property type="evidence" value="ECO:0007669"/>
    <property type="project" value="TreeGrafter"/>
</dbReference>
<evidence type="ECO:0000313" key="7">
    <source>
        <dbReference type="Proteomes" id="UP000237846"/>
    </source>
</evidence>
<dbReference type="OrthoDB" id="2570341at2"/>
<keyword evidence="3" id="KW-0804">Transcription</keyword>
<feature type="DNA-binding region" description="H-T-H motif" evidence="4">
    <location>
        <begin position="53"/>
        <end position="72"/>
    </location>
</feature>
<name>A0A2T0Q4R2_9ACTN</name>
<dbReference type="GO" id="GO:0045892">
    <property type="term" value="P:negative regulation of DNA-templated transcription"/>
    <property type="evidence" value="ECO:0007669"/>
    <property type="project" value="InterPro"/>
</dbReference>
<sequence>MEHTGRGDPARSLALLWRTREAPGRKGGPGLTVTSIVRAAIHIADTDGLNALSMRRVADHLGAATMSLYTHIPGKAELIDLMTDTVNAETLDPPHPPPITPWRDRLNDVAHRNWRLHQHHPWLAATATTRPVLGPNTTAKYDRELNALTGTGLTPIETDSVLTLILSHVSSSARTLAETTRTHTDTQLTDAQWWQAHAPHLEKLLDPQRYPTAAAIGAAVGAAHNTAHDPHHAFEFGLHTILDGVAALIASRT</sequence>
<dbReference type="RefSeq" id="WP_106246220.1">
    <property type="nucleotide sequence ID" value="NZ_PVZC01000004.1"/>
</dbReference>
<organism evidence="6 7">
    <name type="scientific">Allonocardiopsis opalescens</name>
    <dbReference type="NCBI Taxonomy" id="1144618"/>
    <lineage>
        <taxon>Bacteria</taxon>
        <taxon>Bacillati</taxon>
        <taxon>Actinomycetota</taxon>
        <taxon>Actinomycetes</taxon>
        <taxon>Streptosporangiales</taxon>
        <taxon>Allonocardiopsis</taxon>
    </lineage>
</organism>
<dbReference type="SUPFAM" id="SSF48498">
    <property type="entry name" value="Tetracyclin repressor-like, C-terminal domain"/>
    <property type="match status" value="1"/>
</dbReference>
<reference evidence="6 7" key="1">
    <citation type="submission" date="2018-03" db="EMBL/GenBank/DDBJ databases">
        <title>Genomic Encyclopedia of Archaeal and Bacterial Type Strains, Phase II (KMG-II): from individual species to whole genera.</title>
        <authorList>
            <person name="Goeker M."/>
        </authorList>
    </citation>
    <scope>NUCLEOTIDE SEQUENCE [LARGE SCALE GENOMIC DNA]</scope>
    <source>
        <strain evidence="6 7">DSM 45601</strain>
    </source>
</reference>
<feature type="domain" description="HTH tetR-type" evidence="5">
    <location>
        <begin position="30"/>
        <end position="90"/>
    </location>
</feature>
<evidence type="ECO:0000256" key="4">
    <source>
        <dbReference type="PROSITE-ProRule" id="PRU00335"/>
    </source>
</evidence>